<name>A0A1J8QU21_9AGAM</name>
<accession>A0A1J8QU21</accession>
<keyword evidence="2" id="KW-1185">Reference proteome</keyword>
<gene>
    <name evidence="1" type="ORF">AZE42_09517</name>
</gene>
<dbReference type="EMBL" id="LVVM01002253">
    <property type="protein sequence ID" value="OJA16936.1"/>
    <property type="molecule type" value="Genomic_DNA"/>
</dbReference>
<evidence type="ECO:0000313" key="2">
    <source>
        <dbReference type="Proteomes" id="UP000183567"/>
    </source>
</evidence>
<organism evidence="1 2">
    <name type="scientific">Rhizopogon vesiculosus</name>
    <dbReference type="NCBI Taxonomy" id="180088"/>
    <lineage>
        <taxon>Eukaryota</taxon>
        <taxon>Fungi</taxon>
        <taxon>Dikarya</taxon>
        <taxon>Basidiomycota</taxon>
        <taxon>Agaricomycotina</taxon>
        <taxon>Agaricomycetes</taxon>
        <taxon>Agaricomycetidae</taxon>
        <taxon>Boletales</taxon>
        <taxon>Suillineae</taxon>
        <taxon>Rhizopogonaceae</taxon>
        <taxon>Rhizopogon</taxon>
    </lineage>
</organism>
<dbReference type="AlphaFoldDB" id="A0A1J8QU21"/>
<sequence>MAAGCVPVTGASREGAWAGAEWRVTTLKCFGQGVLSMSQPSWQNKF</sequence>
<evidence type="ECO:0000313" key="1">
    <source>
        <dbReference type="EMBL" id="OJA16936.1"/>
    </source>
</evidence>
<reference evidence="1 2" key="1">
    <citation type="submission" date="2016-03" db="EMBL/GenBank/DDBJ databases">
        <title>Comparative genomics of the ectomycorrhizal sister species Rhizopogon vinicolor and Rhizopogon vesiculosus (Basidiomycota: Boletales) reveals a divergence of the mating type B locus.</title>
        <authorList>
            <person name="Mujic A.B."/>
            <person name="Kuo A."/>
            <person name="Tritt A."/>
            <person name="Lipzen A."/>
            <person name="Chen C."/>
            <person name="Johnson J."/>
            <person name="Sharma A."/>
            <person name="Barry K."/>
            <person name="Grigoriev I.V."/>
            <person name="Spatafora J.W."/>
        </authorList>
    </citation>
    <scope>NUCLEOTIDE SEQUENCE [LARGE SCALE GENOMIC DNA]</scope>
    <source>
        <strain evidence="1 2">AM-OR11-056</strain>
    </source>
</reference>
<protein>
    <submittedName>
        <fullName evidence="1">Uncharacterized protein</fullName>
    </submittedName>
</protein>
<dbReference type="Proteomes" id="UP000183567">
    <property type="component" value="Unassembled WGS sequence"/>
</dbReference>
<proteinExistence type="predicted"/>
<comment type="caution">
    <text evidence="1">The sequence shown here is derived from an EMBL/GenBank/DDBJ whole genome shotgun (WGS) entry which is preliminary data.</text>
</comment>